<name>A0AAV2IWI0_KNICA</name>
<organism evidence="2 3">
    <name type="scientific">Knipowitschia caucasica</name>
    <name type="common">Caucasian dwarf goby</name>
    <name type="synonym">Pomatoschistus caucasicus</name>
    <dbReference type="NCBI Taxonomy" id="637954"/>
    <lineage>
        <taxon>Eukaryota</taxon>
        <taxon>Metazoa</taxon>
        <taxon>Chordata</taxon>
        <taxon>Craniata</taxon>
        <taxon>Vertebrata</taxon>
        <taxon>Euteleostomi</taxon>
        <taxon>Actinopterygii</taxon>
        <taxon>Neopterygii</taxon>
        <taxon>Teleostei</taxon>
        <taxon>Neoteleostei</taxon>
        <taxon>Acanthomorphata</taxon>
        <taxon>Gobiaria</taxon>
        <taxon>Gobiiformes</taxon>
        <taxon>Gobioidei</taxon>
        <taxon>Gobiidae</taxon>
        <taxon>Gobiinae</taxon>
        <taxon>Knipowitschia</taxon>
    </lineage>
</organism>
<sequence>MPGSSFSFPLPGRISHTSSSSLPLRPPPPPRSAPPFPRLVPVSRLLSCPPPSASFTPQAPRRLQLPESWFTPPCIWSAPWLTLLSAPTPSSSPPPPASSAPPKLSSASLPPPSALSAPPKLSSAPPPPGRLQLTPLTESWFSPLCVRKVPRRKPPSKPAPPAKTPQLSKANPVPIAPQSQPTPVIPGPTLDRAVSQKAHPHKRKRSRLLFGIKKRNKDPTDKTNERS</sequence>
<feature type="compositionally biased region" description="Pro residues" evidence="1">
    <location>
        <begin position="24"/>
        <end position="38"/>
    </location>
</feature>
<feature type="compositionally biased region" description="Pro residues" evidence="1">
    <location>
        <begin position="90"/>
        <end position="99"/>
    </location>
</feature>
<evidence type="ECO:0000313" key="2">
    <source>
        <dbReference type="EMBL" id="CAL1568616.1"/>
    </source>
</evidence>
<accession>A0AAV2IWI0</accession>
<evidence type="ECO:0000313" key="3">
    <source>
        <dbReference type="Proteomes" id="UP001497482"/>
    </source>
</evidence>
<proteinExistence type="predicted"/>
<protein>
    <submittedName>
        <fullName evidence="2">Uncharacterized protein</fullName>
    </submittedName>
</protein>
<feature type="compositionally biased region" description="Low complexity" evidence="1">
    <location>
        <begin position="100"/>
        <end position="123"/>
    </location>
</feature>
<dbReference type="EMBL" id="OZ035823">
    <property type="protein sequence ID" value="CAL1568616.1"/>
    <property type="molecule type" value="Genomic_DNA"/>
</dbReference>
<gene>
    <name evidence="2" type="ORF">KC01_LOCUS1197</name>
</gene>
<keyword evidence="3" id="KW-1185">Reference proteome</keyword>
<feature type="region of interest" description="Disordered" evidence="1">
    <location>
        <begin position="1"/>
        <end position="38"/>
    </location>
</feature>
<reference evidence="2 3" key="1">
    <citation type="submission" date="2024-04" db="EMBL/GenBank/DDBJ databases">
        <authorList>
            <person name="Waldvogel A.-M."/>
            <person name="Schoenle A."/>
        </authorList>
    </citation>
    <scope>NUCLEOTIDE SEQUENCE [LARGE SCALE GENOMIC DNA]</scope>
</reference>
<evidence type="ECO:0000256" key="1">
    <source>
        <dbReference type="SAM" id="MobiDB-lite"/>
    </source>
</evidence>
<feature type="region of interest" description="Disordered" evidence="1">
    <location>
        <begin position="86"/>
        <end position="227"/>
    </location>
</feature>
<dbReference type="Proteomes" id="UP001497482">
    <property type="component" value="Chromosome 1"/>
</dbReference>
<dbReference type="AlphaFoldDB" id="A0AAV2IWI0"/>
<feature type="compositionally biased region" description="Basic residues" evidence="1">
    <location>
        <begin position="198"/>
        <end position="216"/>
    </location>
</feature>
<feature type="compositionally biased region" description="Basic and acidic residues" evidence="1">
    <location>
        <begin position="217"/>
        <end position="227"/>
    </location>
</feature>